<dbReference type="GO" id="GO:0039620">
    <property type="term" value="C:T=7 icosahedral viral capsid"/>
    <property type="evidence" value="ECO:0007669"/>
    <property type="project" value="UniProtKB-UniRule"/>
</dbReference>
<keyword evidence="1 7" id="KW-0167">Capsid protein</keyword>
<dbReference type="GO" id="GO:0042025">
    <property type="term" value="C:host cell nucleus"/>
    <property type="evidence" value="ECO:0007669"/>
    <property type="project" value="UniProtKB-SubCell"/>
</dbReference>
<evidence type="ECO:0000256" key="2">
    <source>
        <dbReference type="ARBA" id="ARBA00022581"/>
    </source>
</evidence>
<keyword evidence="7" id="KW-1015">Disulfide bond</keyword>
<dbReference type="GO" id="GO:0005198">
    <property type="term" value="F:structural molecule activity"/>
    <property type="evidence" value="ECO:0007669"/>
    <property type="project" value="UniProtKB-UniRule"/>
</dbReference>
<accession>Q647H5</accession>
<sequence>MAFWIQSQGKLYLPPPKPVGKVIHTDDFVRPTAIYYYGSTDRLLTVGNPYFAVKNDETIIVPKVSGNQYRAFRLKLPDPNKFALTDPTVYNPDSERLVWRLTGIEIGRGGPLGFGTTGNFLFDRLQDTENPNNTKVATTDDRQNVSMDPKQTQLFVVGCTPCKGEHWDQAPRCDNQVPRYQGGDCPPLKLVSSIIEDGQMCDVGFGAMNFKVLQFNKSGVPIDIVDTVCKWPDFLQMNNEKYGNSCFFFGRREQVYCRHMFVRGGSTNEKLPTDLLMTSDSKKVTDANFCYVGTPSGSLVTSDSQIFNRPYWIRQAQGHNNGVIWNNNLFVTVVDNTRNTNFTINTSLTNRSEPYKSEEMRNYVRHVEEYELTIIVQLCIVPLEPEVLTHLNTMDPTILENWNLGVIPPPAANLESNYRYIESLATMCPTEEPPKKKEDPYDALNFWTIDMTEKLSLDLEQFSLGRRFLYQYTLSKRPSALRTTAKRPATAKRAPTSKKRRKA</sequence>
<proteinExistence type="inferred from homology"/>
<keyword evidence="12" id="KW-1185">Reference proteome</keyword>
<evidence type="ECO:0000256" key="5">
    <source>
        <dbReference type="ARBA" id="ARBA00022921"/>
    </source>
</evidence>
<name>Q647H5_9PAPI</name>
<dbReference type="EMBL" id="LC363559">
    <property type="protein sequence ID" value="BBC43198.1"/>
    <property type="molecule type" value="Genomic_DNA"/>
</dbReference>
<comment type="subcellular location">
    <subcellularLocation>
        <location evidence="7">Virion</location>
    </subcellularLocation>
    <subcellularLocation>
        <location evidence="7">Host nucleus</location>
    </subcellularLocation>
</comment>
<dbReference type="Gene3D" id="2.60.175.20">
    <property type="entry name" value="Major capsid L1 (late) superfamily, Papillomavirus"/>
    <property type="match status" value="2"/>
</dbReference>
<reference evidence="10 12" key="1">
    <citation type="journal article" date="2007" name="Virology">
        <title>An epidermotropic canine papillomavirus with malignant potential contains an E5 gene and establishes a unique genus.</title>
        <authorList>
            <person name="Yuan H."/>
            <person name="Ghim S."/>
            <person name="Newsome J."/>
            <person name="Apolinario T."/>
            <person name="Olcese V."/>
            <person name="Martin M."/>
            <person name="Delius H."/>
            <person name="Felsburg P."/>
            <person name="Jenson B."/>
            <person name="Schlegel R."/>
        </authorList>
    </citation>
    <scope>NUCLEOTIDE SEQUENCE [LARGE SCALE GENOMIC DNA]</scope>
</reference>
<dbReference type="EMBL" id="AY722648">
    <property type="protein sequence ID" value="AAU21231.1"/>
    <property type="molecule type" value="Genomic_DNA"/>
</dbReference>
<keyword evidence="5 7" id="KW-0426">Late protein</keyword>
<dbReference type="PRINTS" id="PR00865">
    <property type="entry name" value="HPVCAPSIDL1"/>
</dbReference>
<feature type="disulfide bond" description="Interchain (with Cys-428)" evidence="7">
    <location>
        <position position="173"/>
    </location>
</feature>
<dbReference type="SMR" id="Q647H5"/>
<evidence type="ECO:0000256" key="9">
    <source>
        <dbReference type="SAM" id="MobiDB-lite"/>
    </source>
</evidence>
<feature type="compositionally biased region" description="Low complexity" evidence="9">
    <location>
        <begin position="482"/>
        <end position="494"/>
    </location>
</feature>
<dbReference type="Pfam" id="PF00500">
    <property type="entry name" value="Late_protein_L1"/>
    <property type="match status" value="1"/>
</dbReference>
<keyword evidence="3 7" id="KW-1161">Viral attachment to host cell</keyword>
<gene>
    <name evidence="7 8 11" type="primary">L1</name>
</gene>
<reference evidence="11" key="2">
    <citation type="journal article" date="2019" name="J. Vet. Med. Sci.">
        <title>Spontaneous regression of canine papillomavirus type 2-related papillomatosis on footpads in a dog.</title>
        <authorList>
            <person name="Iyori K."/>
            <person name="Inai K."/>
            <person name="Shimakura H."/>
            <person name="Haga T."/>
            <person name="Shimoura H."/>
            <person name="Imanishi I."/>
            <person name="Imai A."/>
            <person name="Iwasaki T."/>
        </authorList>
    </citation>
    <scope>NUCLEOTIDE SEQUENCE</scope>
    <source>
        <strain evidence="11">C170322</strain>
    </source>
</reference>
<keyword evidence="4 7" id="KW-0946">Virion</keyword>
<protein>
    <recommendedName>
        <fullName evidence="7 8">Major capsid protein L1</fullName>
    </recommendedName>
</protein>
<dbReference type="GO" id="GO:0075509">
    <property type="term" value="P:endocytosis involved in viral entry into host cell"/>
    <property type="evidence" value="ECO:0007669"/>
    <property type="project" value="UniProtKB-KW"/>
</dbReference>
<keyword evidence="7" id="KW-1164">Virus endocytosis by host</keyword>
<evidence type="ECO:0000256" key="3">
    <source>
        <dbReference type="ARBA" id="ARBA00022804"/>
    </source>
</evidence>
<dbReference type="InterPro" id="IPR002210">
    <property type="entry name" value="Capsid_L1_Papillomavir"/>
</dbReference>
<dbReference type="InterPro" id="IPR011222">
    <property type="entry name" value="dsDNA_vir_gr_I_capsid"/>
</dbReference>
<dbReference type="KEGG" id="vg:5076451"/>
<evidence type="ECO:0000256" key="4">
    <source>
        <dbReference type="ARBA" id="ARBA00022844"/>
    </source>
</evidence>
<keyword evidence="7" id="KW-1162">Viral penetration into host cytoplasm</keyword>
<dbReference type="RefSeq" id="YP_164635.1">
    <property type="nucleotide sequence ID" value="NC_006564.1"/>
</dbReference>
<comment type="subunit">
    <text evidence="7">Self-assembles into homopentamers. The capsid has an icosahedral symmetry and consists of 72 capsomers, with each capsomer being a pentamer of L1. Interacts with the minor capsid protein L2; this interaction is necessary for viral genome encapsidation. Interacts with protein E2; this interaction enhances E2-dependent replication and transcription activation.</text>
</comment>
<feature type="disulfide bond" description="Interchain (with Cys-173)" evidence="7">
    <location>
        <position position="428"/>
    </location>
</feature>
<dbReference type="GO" id="GO:0019062">
    <property type="term" value="P:virion attachment to host cell"/>
    <property type="evidence" value="ECO:0007669"/>
    <property type="project" value="UniProtKB-UniRule"/>
</dbReference>
<evidence type="ECO:0000313" key="12">
    <source>
        <dbReference type="Proteomes" id="UP000052101"/>
    </source>
</evidence>
<keyword evidence="2 7" id="KW-0945">Host-virus interaction</keyword>
<dbReference type="Proteomes" id="UP000052101">
    <property type="component" value="Segment"/>
</dbReference>
<dbReference type="InterPro" id="IPR036973">
    <property type="entry name" value="Capsid_L1_sf_Papillomavir"/>
</dbReference>
<comment type="similarity">
    <text evidence="7 8">Belongs to the papillomaviridae L1 protein family.</text>
</comment>
<evidence type="ECO:0000313" key="11">
    <source>
        <dbReference type="EMBL" id="BBC43198.1"/>
    </source>
</evidence>
<organism evidence="10 12">
    <name type="scientific">Canis familiaris papillomavirus 2</name>
    <dbReference type="NCBI Taxonomy" id="292792"/>
    <lineage>
        <taxon>Viruses</taxon>
        <taxon>Monodnaviria</taxon>
        <taxon>Shotokuvirae</taxon>
        <taxon>Cossaviricota</taxon>
        <taxon>Papovaviricetes</taxon>
        <taxon>Zurhausenvirales</taxon>
        <taxon>Papillomaviridae</taxon>
        <taxon>Firstpapillomavirinae</taxon>
        <taxon>Taupapillomavirus</taxon>
        <taxon>Taupapillomavirus 1</taxon>
    </lineage>
</organism>
<dbReference type="HAMAP" id="MF_04002">
    <property type="entry name" value="PPV_L1"/>
    <property type="match status" value="1"/>
</dbReference>
<evidence type="ECO:0000313" key="10">
    <source>
        <dbReference type="EMBL" id="AAU21231.1"/>
    </source>
</evidence>
<evidence type="ECO:0000256" key="1">
    <source>
        <dbReference type="ARBA" id="ARBA00022561"/>
    </source>
</evidence>
<keyword evidence="7" id="KW-1048">Host nucleus</keyword>
<keyword evidence="6 7" id="KW-1160">Virus entry into host cell</keyword>
<dbReference type="OrthoDB" id="5037at10239"/>
<evidence type="ECO:0000256" key="7">
    <source>
        <dbReference type="HAMAP-Rule" id="MF_04002"/>
    </source>
</evidence>
<dbReference type="SUPFAM" id="SSF88648">
    <property type="entry name" value="Group I dsDNA viruses"/>
    <property type="match status" value="1"/>
</dbReference>
<evidence type="ECO:0000256" key="6">
    <source>
        <dbReference type="ARBA" id="ARBA00023296"/>
    </source>
</evidence>
<keyword evidence="8" id="KW-1145">T=7 icosahedral capsid protein</keyword>
<evidence type="ECO:0000256" key="8">
    <source>
        <dbReference type="RuleBase" id="RU361248"/>
    </source>
</evidence>
<comment type="function">
    <text evidence="7 8">Forms an icosahedral capsid with a T=7 symmetry and a 50 nm diameter. The capsid is composed of 72 pentamers linked to each other by disulfide bonds and associated with L2 proteins. Binds to heparan sulfate proteoglycans on cell surface of basal layer keratinocytes to provide initial virion attachment. This binding mediates a conformational change in the virus capsid that facilitates efficient infection. The virion enters the host cell via endocytosis. During virus trafficking, L1 protein dissociates from the viral DNA and the genomic DNA is released to the host nucleus. The virion assembly takes place within the cell nucleus. Encapsulates the genomic DNA together with protein L2.</text>
</comment>
<feature type="region of interest" description="Disordered" evidence="9">
    <location>
        <begin position="480"/>
        <end position="503"/>
    </location>
</feature>